<dbReference type="InParanoid" id="A0A0C3N9K8"/>
<dbReference type="STRING" id="870435.A0A0C3N9K8"/>
<sequence>MEQVRRCWHVSAVLVGPHGSLHIRSPSSYSVLVDTHSPIELANLIRNTHFSMDNDQSKKRLFSAADSSSFYPPSVGRSFISVDGICRVTHFFTISGKQSKKPRTSVTNRSNLDPSPGPSQITAGHLPSDTQASGGVSQVPMSSLSHPSEPSYAASATGESADTRIGRVTCEQREQRQLQAAATREISAIEPTFRMSSTSNTDEDAIHLPCVARATFAETQSPPDTYLKPFKDFNQVVTTITKIHPYARITLGMLAAVSQMFVVQEIRDERLSHLLDTIRKVYEFLTKETTPKDMSGMRETFAKVALMTSGAVQFVKNYSATEDFWKRSGKGVEYEKQDVSIAYTEALDDLMEQYRRREDRGVRVDA</sequence>
<dbReference type="EMBL" id="KN832024">
    <property type="protein sequence ID" value="KIN97754.1"/>
    <property type="molecule type" value="Genomic_DNA"/>
</dbReference>
<reference evidence="3" key="2">
    <citation type="submission" date="2015-01" db="EMBL/GenBank/DDBJ databases">
        <title>Evolutionary Origins and Diversification of the Mycorrhizal Mutualists.</title>
        <authorList>
            <consortium name="DOE Joint Genome Institute"/>
            <consortium name="Mycorrhizal Genomics Consortium"/>
            <person name="Kohler A."/>
            <person name="Kuo A."/>
            <person name="Nagy L.G."/>
            <person name="Floudas D."/>
            <person name="Copeland A."/>
            <person name="Barry K.W."/>
            <person name="Cichocki N."/>
            <person name="Veneault-Fourrey C."/>
            <person name="LaButti K."/>
            <person name="Lindquist E.A."/>
            <person name="Lipzen A."/>
            <person name="Lundell T."/>
            <person name="Morin E."/>
            <person name="Murat C."/>
            <person name="Riley R."/>
            <person name="Ohm R."/>
            <person name="Sun H."/>
            <person name="Tunlid A."/>
            <person name="Henrissat B."/>
            <person name="Grigoriev I.V."/>
            <person name="Hibbett D.S."/>
            <person name="Martin F."/>
        </authorList>
    </citation>
    <scope>NUCLEOTIDE SEQUENCE [LARGE SCALE GENOMIC DNA]</scope>
    <source>
        <strain evidence="3">Marx 270</strain>
    </source>
</reference>
<feature type="non-terminal residue" evidence="2">
    <location>
        <position position="366"/>
    </location>
</feature>
<dbReference type="Proteomes" id="UP000054217">
    <property type="component" value="Unassembled WGS sequence"/>
</dbReference>
<reference evidence="2 3" key="1">
    <citation type="submission" date="2014-04" db="EMBL/GenBank/DDBJ databases">
        <authorList>
            <consortium name="DOE Joint Genome Institute"/>
            <person name="Kuo A."/>
            <person name="Kohler A."/>
            <person name="Costa M.D."/>
            <person name="Nagy L.G."/>
            <person name="Floudas D."/>
            <person name="Copeland A."/>
            <person name="Barry K.W."/>
            <person name="Cichocki N."/>
            <person name="Veneault-Fourrey C."/>
            <person name="LaButti K."/>
            <person name="Lindquist E.A."/>
            <person name="Lipzen A."/>
            <person name="Lundell T."/>
            <person name="Morin E."/>
            <person name="Murat C."/>
            <person name="Sun H."/>
            <person name="Tunlid A."/>
            <person name="Henrissat B."/>
            <person name="Grigoriev I.V."/>
            <person name="Hibbett D.S."/>
            <person name="Martin F."/>
            <person name="Nordberg H.P."/>
            <person name="Cantor M.N."/>
            <person name="Hua S.X."/>
        </authorList>
    </citation>
    <scope>NUCLEOTIDE SEQUENCE [LARGE SCALE GENOMIC DNA]</scope>
    <source>
        <strain evidence="2 3">Marx 270</strain>
    </source>
</reference>
<feature type="compositionally biased region" description="Polar residues" evidence="1">
    <location>
        <begin position="104"/>
        <end position="148"/>
    </location>
</feature>
<evidence type="ECO:0000313" key="2">
    <source>
        <dbReference type="EMBL" id="KIN97754.1"/>
    </source>
</evidence>
<protein>
    <submittedName>
        <fullName evidence="2">Uncharacterized protein</fullName>
    </submittedName>
</protein>
<evidence type="ECO:0000313" key="3">
    <source>
        <dbReference type="Proteomes" id="UP000054217"/>
    </source>
</evidence>
<accession>A0A0C3N9K8</accession>
<organism evidence="2 3">
    <name type="scientific">Pisolithus tinctorius Marx 270</name>
    <dbReference type="NCBI Taxonomy" id="870435"/>
    <lineage>
        <taxon>Eukaryota</taxon>
        <taxon>Fungi</taxon>
        <taxon>Dikarya</taxon>
        <taxon>Basidiomycota</taxon>
        <taxon>Agaricomycotina</taxon>
        <taxon>Agaricomycetes</taxon>
        <taxon>Agaricomycetidae</taxon>
        <taxon>Boletales</taxon>
        <taxon>Sclerodermatineae</taxon>
        <taxon>Pisolithaceae</taxon>
        <taxon>Pisolithus</taxon>
    </lineage>
</organism>
<gene>
    <name evidence="2" type="ORF">M404DRAFT_31964</name>
</gene>
<name>A0A0C3N9K8_PISTI</name>
<proteinExistence type="predicted"/>
<feature type="region of interest" description="Disordered" evidence="1">
    <location>
        <begin position="97"/>
        <end position="161"/>
    </location>
</feature>
<keyword evidence="3" id="KW-1185">Reference proteome</keyword>
<dbReference type="AlphaFoldDB" id="A0A0C3N9K8"/>
<evidence type="ECO:0000256" key="1">
    <source>
        <dbReference type="SAM" id="MobiDB-lite"/>
    </source>
</evidence>
<dbReference type="HOGENOM" id="CLU_759835_0_0_1"/>